<dbReference type="EMBL" id="QGKW02001911">
    <property type="protein sequence ID" value="KAF2566788.1"/>
    <property type="molecule type" value="Genomic_DNA"/>
</dbReference>
<name>A0A8S9IAZ7_BRACR</name>
<reference evidence="1" key="1">
    <citation type="submission" date="2019-12" db="EMBL/GenBank/DDBJ databases">
        <title>Genome sequencing and annotation of Brassica cretica.</title>
        <authorList>
            <person name="Studholme D.J."/>
            <person name="Sarris P.F."/>
        </authorList>
    </citation>
    <scope>NUCLEOTIDE SEQUENCE</scope>
    <source>
        <strain evidence="1">PFS-001/15</strain>
        <strain evidence="2">PFS-102/07</strain>
        <tissue evidence="1">Leaf</tissue>
    </source>
</reference>
<evidence type="ECO:0000313" key="3">
    <source>
        <dbReference type="Proteomes" id="UP000712281"/>
    </source>
</evidence>
<comment type="caution">
    <text evidence="1">The sequence shown here is derived from an EMBL/GenBank/DDBJ whole genome shotgun (WGS) entry which is preliminary data.</text>
</comment>
<organism evidence="1 3">
    <name type="scientific">Brassica cretica</name>
    <name type="common">Mustard</name>
    <dbReference type="NCBI Taxonomy" id="69181"/>
    <lineage>
        <taxon>Eukaryota</taxon>
        <taxon>Viridiplantae</taxon>
        <taxon>Streptophyta</taxon>
        <taxon>Embryophyta</taxon>
        <taxon>Tracheophyta</taxon>
        <taxon>Spermatophyta</taxon>
        <taxon>Magnoliopsida</taxon>
        <taxon>eudicotyledons</taxon>
        <taxon>Gunneridae</taxon>
        <taxon>Pentapetalae</taxon>
        <taxon>rosids</taxon>
        <taxon>malvids</taxon>
        <taxon>Brassicales</taxon>
        <taxon>Brassicaceae</taxon>
        <taxon>Brassiceae</taxon>
        <taxon>Brassica</taxon>
    </lineage>
</organism>
<dbReference type="Proteomes" id="UP000712281">
    <property type="component" value="Unassembled WGS sequence"/>
</dbReference>
<protein>
    <submittedName>
        <fullName evidence="1">Uncharacterized protein</fullName>
    </submittedName>
</protein>
<gene>
    <name evidence="1" type="ORF">F2Q68_00027330</name>
    <name evidence="2" type="ORF">F2Q70_00027781</name>
</gene>
<evidence type="ECO:0000313" key="1">
    <source>
        <dbReference type="EMBL" id="KAF2566788.1"/>
    </source>
</evidence>
<dbReference type="AlphaFoldDB" id="A0A8S9IAZ7"/>
<sequence length="89" mass="10038">MSSFQGSIESWFSGNFQALIPSWPVLTPKWVNGGWRVLLSIVEERLPLRIGRSKLAVSDENSSGVSLLLLVLLGMHLKRQEKFDVRKLS</sequence>
<dbReference type="EMBL" id="QGKY02000094">
    <property type="protein sequence ID" value="KAF2601534.1"/>
    <property type="molecule type" value="Genomic_DNA"/>
</dbReference>
<evidence type="ECO:0000313" key="2">
    <source>
        <dbReference type="EMBL" id="KAF2601534.1"/>
    </source>
</evidence>
<accession>A0A8S9IAZ7</accession>
<proteinExistence type="predicted"/>